<dbReference type="RefSeq" id="WP_145152022.1">
    <property type="nucleotide sequence ID" value="NZ_VNIM01000046.1"/>
</dbReference>
<name>A0A558R247_9SPHN</name>
<dbReference type="AlphaFoldDB" id="A0A558R247"/>
<accession>A0A558R247</accession>
<feature type="transmembrane region" description="Helical" evidence="1">
    <location>
        <begin position="46"/>
        <end position="62"/>
    </location>
</feature>
<gene>
    <name evidence="2" type="ORF">FOY91_12050</name>
</gene>
<evidence type="ECO:0000256" key="1">
    <source>
        <dbReference type="SAM" id="Phobius"/>
    </source>
</evidence>
<reference evidence="2 3" key="1">
    <citation type="submission" date="2019-07" db="EMBL/GenBank/DDBJ databases">
        <title>Sphingomonas solaris sp. nov., isolated from a solar panel from Boston, Massachusetts.</title>
        <authorList>
            <person name="Tanner K."/>
            <person name="Pascual J."/>
            <person name="Mancuso C."/>
            <person name="Pereto J."/>
            <person name="Khalil A."/>
            <person name="Vilanova C."/>
        </authorList>
    </citation>
    <scope>NUCLEOTIDE SEQUENCE [LARGE SCALE GENOMIC DNA]</scope>
    <source>
        <strain evidence="2 3">R4DWN</strain>
    </source>
</reference>
<keyword evidence="1" id="KW-1133">Transmembrane helix</keyword>
<organism evidence="2 3">
    <name type="scientific">Alterirhizorhabdus solaris</name>
    <dbReference type="NCBI Taxonomy" id="2529389"/>
    <lineage>
        <taxon>Bacteria</taxon>
        <taxon>Pseudomonadati</taxon>
        <taxon>Pseudomonadota</taxon>
        <taxon>Alphaproteobacteria</taxon>
        <taxon>Sphingomonadales</taxon>
        <taxon>Rhizorhabdaceae</taxon>
        <taxon>Alterirhizorhabdus</taxon>
    </lineage>
</organism>
<evidence type="ECO:0000313" key="2">
    <source>
        <dbReference type="EMBL" id="TVV73466.1"/>
    </source>
</evidence>
<sequence>MLDGGMDQADGAAVAACGPALARGGAGPSGVLLTRSNTGWRDDLRLFGYAWAAGFVFFMVMLA</sequence>
<keyword evidence="1" id="KW-0472">Membrane</keyword>
<dbReference type="Proteomes" id="UP000318681">
    <property type="component" value="Unassembled WGS sequence"/>
</dbReference>
<keyword evidence="3" id="KW-1185">Reference proteome</keyword>
<protein>
    <submittedName>
        <fullName evidence="2">Uncharacterized protein</fullName>
    </submittedName>
</protein>
<evidence type="ECO:0000313" key="3">
    <source>
        <dbReference type="Proteomes" id="UP000318681"/>
    </source>
</evidence>
<proteinExistence type="predicted"/>
<comment type="caution">
    <text evidence="2">The sequence shown here is derived from an EMBL/GenBank/DDBJ whole genome shotgun (WGS) entry which is preliminary data.</text>
</comment>
<dbReference type="EMBL" id="VNIM01000046">
    <property type="protein sequence ID" value="TVV73466.1"/>
    <property type="molecule type" value="Genomic_DNA"/>
</dbReference>
<keyword evidence="1" id="KW-0812">Transmembrane</keyword>